<evidence type="ECO:0000313" key="3">
    <source>
        <dbReference type="Proteomes" id="UP001362999"/>
    </source>
</evidence>
<organism evidence="2 3">
    <name type="scientific">Favolaschia claudopus</name>
    <dbReference type="NCBI Taxonomy" id="2862362"/>
    <lineage>
        <taxon>Eukaryota</taxon>
        <taxon>Fungi</taxon>
        <taxon>Dikarya</taxon>
        <taxon>Basidiomycota</taxon>
        <taxon>Agaricomycotina</taxon>
        <taxon>Agaricomycetes</taxon>
        <taxon>Agaricomycetidae</taxon>
        <taxon>Agaricales</taxon>
        <taxon>Marasmiineae</taxon>
        <taxon>Mycenaceae</taxon>
        <taxon>Favolaschia</taxon>
    </lineage>
</organism>
<sequence>MVGWCSAHRHGLSGPSARRPLKMKVRVSTSCSSQSFSMNLISWYVFPLIPLSSSVFKGRILLVTMFSYLRPSLLSIDSRRDDKEEELAKLGRTDDDHYLSYLTNLRPYDLHALLEAHLELGLSTDQDDFSRSSVIQVLKQKTITHCGRSLLLYRVKISAGALSLRAKAGLADASAFVIPAAITPWIPASTINYALPGLYSRSNRSTSSAKSQTSRQSQQRKSIRKAPPVASGSSRTLEMLSDSTLSESTLSEPEVIDLTWLD</sequence>
<name>A0AAW0A5Q6_9AGAR</name>
<evidence type="ECO:0000256" key="1">
    <source>
        <dbReference type="SAM" id="MobiDB-lite"/>
    </source>
</evidence>
<feature type="region of interest" description="Disordered" evidence="1">
    <location>
        <begin position="202"/>
        <end position="250"/>
    </location>
</feature>
<protein>
    <submittedName>
        <fullName evidence="2">Uncharacterized protein</fullName>
    </submittedName>
</protein>
<feature type="compositionally biased region" description="Low complexity" evidence="1">
    <location>
        <begin position="236"/>
        <end position="250"/>
    </location>
</feature>
<dbReference type="Proteomes" id="UP001362999">
    <property type="component" value="Unassembled WGS sequence"/>
</dbReference>
<gene>
    <name evidence="2" type="ORF">R3P38DRAFT_3284466</name>
</gene>
<dbReference type="EMBL" id="JAWWNJ010000084">
    <property type="protein sequence ID" value="KAK7001193.1"/>
    <property type="molecule type" value="Genomic_DNA"/>
</dbReference>
<accession>A0AAW0A5Q6</accession>
<reference evidence="2 3" key="1">
    <citation type="journal article" date="2024" name="J Genomics">
        <title>Draft genome sequencing and assembly of Favolaschia claudopus CIRM-BRFM 2984 isolated from oak limbs.</title>
        <authorList>
            <person name="Navarro D."/>
            <person name="Drula E."/>
            <person name="Chaduli D."/>
            <person name="Cazenave R."/>
            <person name="Ahrendt S."/>
            <person name="Wang J."/>
            <person name="Lipzen A."/>
            <person name="Daum C."/>
            <person name="Barry K."/>
            <person name="Grigoriev I.V."/>
            <person name="Favel A."/>
            <person name="Rosso M.N."/>
            <person name="Martin F."/>
        </authorList>
    </citation>
    <scope>NUCLEOTIDE SEQUENCE [LARGE SCALE GENOMIC DNA]</scope>
    <source>
        <strain evidence="2 3">CIRM-BRFM 2984</strain>
    </source>
</reference>
<dbReference type="AlphaFoldDB" id="A0AAW0A5Q6"/>
<keyword evidence="3" id="KW-1185">Reference proteome</keyword>
<comment type="caution">
    <text evidence="2">The sequence shown here is derived from an EMBL/GenBank/DDBJ whole genome shotgun (WGS) entry which is preliminary data.</text>
</comment>
<evidence type="ECO:0000313" key="2">
    <source>
        <dbReference type="EMBL" id="KAK7001193.1"/>
    </source>
</evidence>
<feature type="compositionally biased region" description="Low complexity" evidence="1">
    <location>
        <begin position="202"/>
        <end position="220"/>
    </location>
</feature>
<proteinExistence type="predicted"/>